<organism evidence="1">
    <name type="scientific">marine sediment metagenome</name>
    <dbReference type="NCBI Taxonomy" id="412755"/>
    <lineage>
        <taxon>unclassified sequences</taxon>
        <taxon>metagenomes</taxon>
        <taxon>ecological metagenomes</taxon>
    </lineage>
</organism>
<dbReference type="AlphaFoldDB" id="X0T1J4"/>
<protein>
    <recommendedName>
        <fullName evidence="2">Signal transduction histidine kinase subgroup 3 dimerisation and phosphoacceptor domain-containing protein</fullName>
    </recommendedName>
</protein>
<evidence type="ECO:0000313" key="1">
    <source>
        <dbReference type="EMBL" id="GAF87109.1"/>
    </source>
</evidence>
<gene>
    <name evidence="1" type="ORF">S01H1_25055</name>
</gene>
<reference evidence="1" key="1">
    <citation type="journal article" date="2014" name="Front. Microbiol.">
        <title>High frequency of phylogenetically diverse reductive dehalogenase-homologous genes in deep subseafloor sedimentary metagenomes.</title>
        <authorList>
            <person name="Kawai M."/>
            <person name="Futagami T."/>
            <person name="Toyoda A."/>
            <person name="Takaki Y."/>
            <person name="Nishi S."/>
            <person name="Hori S."/>
            <person name="Arai W."/>
            <person name="Tsubouchi T."/>
            <person name="Morono Y."/>
            <person name="Uchiyama I."/>
            <person name="Ito T."/>
            <person name="Fujiyama A."/>
            <person name="Inagaki F."/>
            <person name="Takami H."/>
        </authorList>
    </citation>
    <scope>NUCLEOTIDE SEQUENCE</scope>
    <source>
        <strain evidence="1">Expedition CK06-06</strain>
    </source>
</reference>
<evidence type="ECO:0008006" key="2">
    <source>
        <dbReference type="Google" id="ProtNLM"/>
    </source>
</evidence>
<comment type="caution">
    <text evidence="1">The sequence shown here is derived from an EMBL/GenBank/DDBJ whole genome shotgun (WGS) entry which is preliminary data.</text>
</comment>
<name>X0T1J4_9ZZZZ</name>
<accession>X0T1J4</accession>
<dbReference type="EMBL" id="BARS01015096">
    <property type="protein sequence ID" value="GAF87109.1"/>
    <property type="molecule type" value="Genomic_DNA"/>
</dbReference>
<sequence length="76" mass="8723">MRGKALKEARRIHDELSQIDTIVSHVKRDWNEFVRTADDAYLKAVAYDLQGFYTGFERILESVADTIDDHLPAGEN</sequence>
<proteinExistence type="predicted"/>